<comment type="subcellular location">
    <subcellularLocation>
        <location evidence="1">Cell membrane</location>
        <topology evidence="1">Multi-pass membrane protein</topology>
    </subcellularLocation>
</comment>
<keyword evidence="7 10" id="KW-1133">Transmembrane helix</keyword>
<dbReference type="GO" id="GO:0022857">
    <property type="term" value="F:transmembrane transporter activity"/>
    <property type="evidence" value="ECO:0007669"/>
    <property type="project" value="InterPro"/>
</dbReference>
<keyword evidence="6 10" id="KW-0812">Transmembrane</keyword>
<evidence type="ECO:0000256" key="3">
    <source>
        <dbReference type="ARBA" id="ARBA00022448"/>
    </source>
</evidence>
<dbReference type="Proteomes" id="UP000237749">
    <property type="component" value="Unassembled WGS sequence"/>
</dbReference>
<evidence type="ECO:0000256" key="8">
    <source>
        <dbReference type="ARBA" id="ARBA00023004"/>
    </source>
</evidence>
<evidence type="ECO:0000313" key="12">
    <source>
        <dbReference type="Proteomes" id="UP000237749"/>
    </source>
</evidence>
<keyword evidence="5" id="KW-0406">Ion transport</keyword>
<dbReference type="EMBL" id="PTJA01000001">
    <property type="protein sequence ID" value="PPK83036.1"/>
    <property type="molecule type" value="Genomic_DNA"/>
</dbReference>
<dbReference type="FunFam" id="1.10.3470.10:FF:000004">
    <property type="entry name" value="Iron compound ABC transporter, permease"/>
    <property type="match status" value="1"/>
</dbReference>
<dbReference type="PANTHER" id="PTHR30472">
    <property type="entry name" value="FERRIC ENTEROBACTIN TRANSPORT SYSTEM PERMEASE PROTEIN"/>
    <property type="match status" value="1"/>
</dbReference>
<keyword evidence="3" id="KW-0813">Transport</keyword>
<dbReference type="GO" id="GO:0005886">
    <property type="term" value="C:plasma membrane"/>
    <property type="evidence" value="ECO:0007669"/>
    <property type="project" value="UniProtKB-SubCell"/>
</dbReference>
<evidence type="ECO:0000256" key="1">
    <source>
        <dbReference type="ARBA" id="ARBA00004651"/>
    </source>
</evidence>
<feature type="transmembrane region" description="Helical" evidence="10">
    <location>
        <begin position="139"/>
        <end position="163"/>
    </location>
</feature>
<keyword evidence="5" id="KW-0410">Iron transport</keyword>
<dbReference type="InterPro" id="IPR000522">
    <property type="entry name" value="ABC_transptr_permease_BtuC"/>
</dbReference>
<feature type="transmembrane region" description="Helical" evidence="10">
    <location>
        <begin position="13"/>
        <end position="31"/>
    </location>
</feature>
<dbReference type="SUPFAM" id="SSF81345">
    <property type="entry name" value="ABC transporter involved in vitamin B12 uptake, BtuC"/>
    <property type="match status" value="1"/>
</dbReference>
<dbReference type="Gene3D" id="1.10.3470.10">
    <property type="entry name" value="ABC transporter involved in vitamin B12 uptake, BtuC"/>
    <property type="match status" value="1"/>
</dbReference>
<evidence type="ECO:0000256" key="4">
    <source>
        <dbReference type="ARBA" id="ARBA00022475"/>
    </source>
</evidence>
<keyword evidence="9 10" id="KW-0472">Membrane</keyword>
<dbReference type="AlphaFoldDB" id="A0A2S6HXY8"/>
<evidence type="ECO:0000256" key="10">
    <source>
        <dbReference type="SAM" id="Phobius"/>
    </source>
</evidence>
<accession>A0A2S6HXY8</accession>
<feature type="transmembrane region" description="Helical" evidence="10">
    <location>
        <begin position="225"/>
        <end position="250"/>
    </location>
</feature>
<evidence type="ECO:0000256" key="6">
    <source>
        <dbReference type="ARBA" id="ARBA00022692"/>
    </source>
</evidence>
<feature type="transmembrane region" description="Helical" evidence="10">
    <location>
        <begin position="184"/>
        <end position="202"/>
    </location>
</feature>
<keyword evidence="4" id="KW-1003">Cell membrane</keyword>
<evidence type="ECO:0000256" key="9">
    <source>
        <dbReference type="ARBA" id="ARBA00023136"/>
    </source>
</evidence>
<dbReference type="CDD" id="cd06550">
    <property type="entry name" value="TM_ABC_iron-siderophores_like"/>
    <property type="match status" value="1"/>
</dbReference>
<protein>
    <submittedName>
        <fullName evidence="11">Iron complex transport system permease protein</fullName>
    </submittedName>
</protein>
<evidence type="ECO:0000256" key="5">
    <source>
        <dbReference type="ARBA" id="ARBA00022496"/>
    </source>
</evidence>
<name>A0A2S6HXY8_9FIRM</name>
<evidence type="ECO:0000256" key="2">
    <source>
        <dbReference type="ARBA" id="ARBA00007935"/>
    </source>
</evidence>
<evidence type="ECO:0000313" key="11">
    <source>
        <dbReference type="EMBL" id="PPK83036.1"/>
    </source>
</evidence>
<dbReference type="RefSeq" id="WP_432765491.1">
    <property type="nucleotide sequence ID" value="NZ_PTJA01000001.1"/>
</dbReference>
<evidence type="ECO:0000256" key="7">
    <source>
        <dbReference type="ARBA" id="ARBA00022989"/>
    </source>
</evidence>
<feature type="transmembrane region" description="Helical" evidence="10">
    <location>
        <begin position="110"/>
        <end position="127"/>
    </location>
</feature>
<sequence>MEKPYTNHKNMKLILFGILFIQCILSILVGVKNISFLHPSFEDMEIIFISRFPRLVSILVAGCSLSMTGLIMQTITKNKFVSPTTAGTADWARLGILIAMLFFGNSSTMVKMLVAFVSCMFGSFLFIRLLSKIRIRNGILIPLIGLMMGNVVEAASTFFAYRFDLIQNMSSWMQGSFSLILKGRYELLYVGIPFLILGYLYADKFTIAGMGKDFSMNLGLNHEQIVNLGLVLVSVITSVVTVTVGGLPFLDLIIPNIMSMIKGDNLKNSLLDTALLGANFILFCDILGRVLIYPYEIPIGMMISVTGSAVFLIMVLKGAKK</sequence>
<feature type="transmembrane region" description="Helical" evidence="10">
    <location>
        <begin position="52"/>
        <end position="72"/>
    </location>
</feature>
<feature type="transmembrane region" description="Helical" evidence="10">
    <location>
        <begin position="84"/>
        <end position="103"/>
    </location>
</feature>
<dbReference type="InterPro" id="IPR037294">
    <property type="entry name" value="ABC_BtuC-like"/>
</dbReference>
<feature type="transmembrane region" description="Helical" evidence="10">
    <location>
        <begin position="297"/>
        <end position="316"/>
    </location>
</feature>
<gene>
    <name evidence="11" type="ORF">BXY41_10193</name>
</gene>
<comment type="similarity">
    <text evidence="2">Belongs to the binding-protein-dependent transport system permease family. FecCD subfamily.</text>
</comment>
<feature type="transmembrane region" description="Helical" evidence="10">
    <location>
        <begin position="270"/>
        <end position="291"/>
    </location>
</feature>
<dbReference type="PANTHER" id="PTHR30472:SF27">
    <property type="entry name" value="PETROBACTIN IMPORT SYSTEM PERMEASE PROTEIN YCLN"/>
    <property type="match status" value="1"/>
</dbReference>
<dbReference type="Pfam" id="PF01032">
    <property type="entry name" value="FecCD"/>
    <property type="match status" value="1"/>
</dbReference>
<proteinExistence type="inferred from homology"/>
<organism evidence="11 12">
    <name type="scientific">Lacrimispora xylanisolvens</name>
    <dbReference type="NCBI Taxonomy" id="384636"/>
    <lineage>
        <taxon>Bacteria</taxon>
        <taxon>Bacillati</taxon>
        <taxon>Bacillota</taxon>
        <taxon>Clostridia</taxon>
        <taxon>Lachnospirales</taxon>
        <taxon>Lachnospiraceae</taxon>
        <taxon>Lacrimispora</taxon>
    </lineage>
</organism>
<keyword evidence="12" id="KW-1185">Reference proteome</keyword>
<dbReference type="GO" id="GO:0033214">
    <property type="term" value="P:siderophore-iron import into cell"/>
    <property type="evidence" value="ECO:0007669"/>
    <property type="project" value="TreeGrafter"/>
</dbReference>
<reference evidence="11 12" key="1">
    <citation type="submission" date="2018-02" db="EMBL/GenBank/DDBJ databases">
        <title>Genomic Encyclopedia of Archaeal and Bacterial Type Strains, Phase II (KMG-II): from individual species to whole genera.</title>
        <authorList>
            <person name="Goeker M."/>
        </authorList>
    </citation>
    <scope>NUCLEOTIDE SEQUENCE [LARGE SCALE GENOMIC DNA]</scope>
    <source>
        <strain evidence="11 12">DSM 3808</strain>
    </source>
</reference>
<comment type="caution">
    <text evidence="11">The sequence shown here is derived from an EMBL/GenBank/DDBJ whole genome shotgun (WGS) entry which is preliminary data.</text>
</comment>
<keyword evidence="8" id="KW-0408">Iron</keyword>